<dbReference type="EMBL" id="HACG01046865">
    <property type="protein sequence ID" value="CEK93730.1"/>
    <property type="molecule type" value="Transcribed_RNA"/>
</dbReference>
<organism evidence="2">
    <name type="scientific">Arion vulgaris</name>
    <dbReference type="NCBI Taxonomy" id="1028688"/>
    <lineage>
        <taxon>Eukaryota</taxon>
        <taxon>Metazoa</taxon>
        <taxon>Spiralia</taxon>
        <taxon>Lophotrochozoa</taxon>
        <taxon>Mollusca</taxon>
        <taxon>Gastropoda</taxon>
        <taxon>Heterobranchia</taxon>
        <taxon>Euthyneura</taxon>
        <taxon>Panpulmonata</taxon>
        <taxon>Eupulmonata</taxon>
        <taxon>Stylommatophora</taxon>
        <taxon>Helicina</taxon>
        <taxon>Arionoidea</taxon>
        <taxon>Arionidae</taxon>
        <taxon>Arion</taxon>
    </lineage>
</organism>
<protein>
    <submittedName>
        <fullName evidence="2">Uncharacterized protein</fullName>
    </submittedName>
</protein>
<name>A0A0B7BNI3_9EUPU</name>
<dbReference type="AlphaFoldDB" id="A0A0B7BNI3"/>
<proteinExistence type="predicted"/>
<accession>A0A0B7BNI3</accession>
<evidence type="ECO:0000313" key="2">
    <source>
        <dbReference type="EMBL" id="CEK93730.1"/>
    </source>
</evidence>
<reference evidence="2" key="1">
    <citation type="submission" date="2014-12" db="EMBL/GenBank/DDBJ databases">
        <title>Insight into the proteome of Arion vulgaris.</title>
        <authorList>
            <person name="Aradska J."/>
            <person name="Bulat T."/>
            <person name="Smidak R."/>
            <person name="Sarate P."/>
            <person name="Gangsoo J."/>
            <person name="Sialana F."/>
            <person name="Bilban M."/>
            <person name="Lubec G."/>
        </authorList>
    </citation>
    <scope>NUCLEOTIDE SEQUENCE</scope>
    <source>
        <tissue evidence="2">Skin</tissue>
    </source>
</reference>
<dbReference type="EMBL" id="HACG01046864">
    <property type="protein sequence ID" value="CEK93729.1"/>
    <property type="molecule type" value="Transcribed_RNA"/>
</dbReference>
<evidence type="ECO:0000313" key="1">
    <source>
        <dbReference type="EMBL" id="CEK93729.1"/>
    </source>
</evidence>
<sequence length="68" mass="7487">MPPTESIIQSINSVAPATILVVYEKNVLVMAHSGLEAHNLWNARQGLNHLAIESPVNYTHEQPLTNNV</sequence>
<gene>
    <name evidence="2" type="primary">ORF196971</name>
    <name evidence="1" type="synonym">ORF196956</name>
</gene>